<feature type="transmembrane region" description="Helical" evidence="2">
    <location>
        <begin position="58"/>
        <end position="76"/>
    </location>
</feature>
<sequence length="424" mass="43708">MSVRTRRPGGTAMSVRTRRPGASAVAASVDDAGGPEAMGDGGSAGATARHRVRRARPLVVGAAALAVIVLITLLSGTGEEGAPLSPENPGPEGARGVAQVLADEGVDVQRPGSFDEALALLDAGPATLFLNDARQYLSATQVATLTAAADRSVLATPGARQLTALEEDIELVGPLPFDPGNDTPPPEAACTDSRASAAGTITATGSLYSGPVECFPSAADDGTGGLYVTSTEGSVGVLGAPAVLANRSITADGNAALALQLLGFSPALVWFEPTGADVVAVGEGIDPLTLLPPWVDVLLVWLLVCAVLAMLWRGRRMGPLATEPLPVLVRAAETAEGRARLYQDARSVEHAAATLRSGTLTRLARRLRVDRSAPASEIIAAAAHRSGRPRDELEARLLHSPTTNRELVPWSQGLLDLEKEITPP</sequence>
<dbReference type="RefSeq" id="WP_148601599.1">
    <property type="nucleotide sequence ID" value="NZ_VSLD01000007.1"/>
</dbReference>
<comment type="caution">
    <text evidence="4">The sequence shown here is derived from an EMBL/GenBank/DDBJ whole genome shotgun (WGS) entry which is preliminary data.</text>
</comment>
<dbReference type="Proteomes" id="UP000323410">
    <property type="component" value="Unassembled WGS sequence"/>
</dbReference>
<name>A0A5D0XNQ9_9MICC</name>
<feature type="domain" description="DUF4350" evidence="3">
    <location>
        <begin position="86"/>
        <end position="262"/>
    </location>
</feature>
<accession>A0A5D0XNQ9</accession>
<feature type="compositionally biased region" description="Low complexity" evidence="1">
    <location>
        <begin position="21"/>
        <end position="34"/>
    </location>
</feature>
<feature type="transmembrane region" description="Helical" evidence="2">
    <location>
        <begin position="294"/>
        <end position="312"/>
    </location>
</feature>
<evidence type="ECO:0000256" key="2">
    <source>
        <dbReference type="SAM" id="Phobius"/>
    </source>
</evidence>
<dbReference type="OrthoDB" id="5241668at2"/>
<keyword evidence="2" id="KW-1133">Transmembrane helix</keyword>
<dbReference type="Pfam" id="PF14258">
    <property type="entry name" value="DUF4350"/>
    <property type="match status" value="1"/>
</dbReference>
<evidence type="ECO:0000313" key="5">
    <source>
        <dbReference type="Proteomes" id="UP000323410"/>
    </source>
</evidence>
<evidence type="ECO:0000313" key="4">
    <source>
        <dbReference type="EMBL" id="TYC97461.1"/>
    </source>
</evidence>
<keyword evidence="2" id="KW-0812">Transmembrane</keyword>
<feature type="region of interest" description="Disordered" evidence="1">
    <location>
        <begin position="1"/>
        <end position="48"/>
    </location>
</feature>
<dbReference type="AlphaFoldDB" id="A0A5D0XNQ9"/>
<keyword evidence="5" id="KW-1185">Reference proteome</keyword>
<evidence type="ECO:0000259" key="3">
    <source>
        <dbReference type="Pfam" id="PF14258"/>
    </source>
</evidence>
<organism evidence="4 5">
    <name type="scientific">Arthrobacter echini</name>
    <dbReference type="NCBI Taxonomy" id="1529066"/>
    <lineage>
        <taxon>Bacteria</taxon>
        <taxon>Bacillati</taxon>
        <taxon>Actinomycetota</taxon>
        <taxon>Actinomycetes</taxon>
        <taxon>Micrococcales</taxon>
        <taxon>Micrococcaceae</taxon>
        <taxon>Arthrobacter</taxon>
    </lineage>
</organism>
<dbReference type="EMBL" id="VSLD01000007">
    <property type="protein sequence ID" value="TYC97461.1"/>
    <property type="molecule type" value="Genomic_DNA"/>
</dbReference>
<proteinExistence type="predicted"/>
<protein>
    <submittedName>
        <fullName evidence="4">DUF4350 domain-containing protein</fullName>
    </submittedName>
</protein>
<keyword evidence="2" id="KW-0472">Membrane</keyword>
<evidence type="ECO:0000256" key="1">
    <source>
        <dbReference type="SAM" id="MobiDB-lite"/>
    </source>
</evidence>
<gene>
    <name evidence="4" type="ORF">FQ377_12485</name>
</gene>
<reference evidence="4 5" key="1">
    <citation type="submission" date="2019-08" db="EMBL/GenBank/DDBJ databases">
        <title>Genone of Arthrobacter echini P9.</title>
        <authorList>
            <person name="Bowman J.P."/>
        </authorList>
    </citation>
    <scope>NUCLEOTIDE SEQUENCE [LARGE SCALE GENOMIC DNA]</scope>
    <source>
        <strain evidence="4 5">P9</strain>
    </source>
</reference>
<dbReference type="InterPro" id="IPR025646">
    <property type="entry name" value="DUF4350"/>
</dbReference>